<dbReference type="Proteomes" id="UP000006160">
    <property type="component" value="Unassembled WGS sequence"/>
</dbReference>
<reference evidence="2 3" key="1">
    <citation type="submission" date="2009-10" db="EMBL/GenBank/DDBJ databases">
        <authorList>
            <person name="Shrivastava S."/>
            <person name="Brinkac L.B."/>
            <person name="Brown J.L."/>
            <person name="Bruce D.B."/>
            <person name="Detter C."/>
            <person name="Green L.D."/>
            <person name="Munk C.A."/>
            <person name="Rogers Y.C."/>
            <person name="Tapia R."/>
            <person name="Saunders E.S."/>
            <person name="Sims D.R."/>
            <person name="Smith L.A."/>
            <person name="Smith T.J."/>
            <person name="Sutton G."/>
            <person name="Brettin T."/>
        </authorList>
    </citation>
    <scope>NUCLEOTIDE SEQUENCE [LARGE SCALE GENOMIC DNA]</scope>
    <source>
        <strain evidence="3">D str. 1873</strain>
    </source>
</reference>
<name>A0A9P2LLQ1_CLOBO</name>
<organism evidence="2 3">
    <name type="scientific">Clostridium botulinum D str. 1873</name>
    <dbReference type="NCBI Taxonomy" id="592027"/>
    <lineage>
        <taxon>Bacteria</taxon>
        <taxon>Bacillati</taxon>
        <taxon>Bacillota</taxon>
        <taxon>Clostridia</taxon>
        <taxon>Eubacteriales</taxon>
        <taxon>Clostridiaceae</taxon>
        <taxon>Clostridium</taxon>
    </lineage>
</organism>
<dbReference type="Gene3D" id="2.60.40.740">
    <property type="match status" value="4"/>
</dbReference>
<dbReference type="PANTHER" id="PTHR34819:SF3">
    <property type="entry name" value="CELL SURFACE PROTEIN"/>
    <property type="match status" value="1"/>
</dbReference>
<evidence type="ECO:0000313" key="2">
    <source>
        <dbReference type="EMBL" id="EES91824.1"/>
    </source>
</evidence>
<protein>
    <submittedName>
        <fullName evidence="2">Cell surface protein</fullName>
    </submittedName>
</protein>
<dbReference type="InterPro" id="IPR047589">
    <property type="entry name" value="DUF11_rpt"/>
</dbReference>
<proteinExistence type="predicted"/>
<gene>
    <name evidence="2" type="ORF">CLG_B1310</name>
</gene>
<dbReference type="NCBIfam" id="TIGR01451">
    <property type="entry name" value="B_ant_repeat"/>
    <property type="match status" value="10"/>
</dbReference>
<dbReference type="Pfam" id="PF17963">
    <property type="entry name" value="Big_9"/>
    <property type="match status" value="1"/>
</dbReference>
<sequence>MTLESRYNSVINGNIVFIGNTLGLSKAPNSQNMGTADAIGAFITTNTGLTVNTYPAGTTLNISENSSSAVLDLGSGKNELQFAYLIWGGTYKVPGTDILESSKKGIKFTTPNNPNFDTNVYNISADITNYINPYLNVGLYSHMANVTQYVDRGGNGTYTVSQVAGTTSPSNDVYNCCGWTLVVIYKNPELYDSRYINFCYGISHISTSTPYQTTLSNFETKPTSNTSRFLVSAMQGSANVKGDQVFLGNSSSNLTVLSGPNNPSDNFFGSQINGNNGYIDTSGTFGTRNHNVLTATNISGGRQGWDITNINVDSAINNSQTEAVFKFQTSNDNYYPNAFAFITSIKSPSIVISINLSKYMVGSIGDTFKITMNISNNGDAAANYIAIKADLPYGLAGVLGTVTVNGVNKGPNFNIESEVALRGIQVGENIIIESLIEVYDTPLKYPDKYVLFAKSRYEFPRPAGGNYTGDKYSSEVTIYSAPVDVSKTSAKKIVDPNGDTVQYAINVTNNSTVNINNVIVTDLLPSGLSFVKNSVSVNGSNSASNITTSGVSLPPLTPNETSKVLFTSNVDSNPNTGVEYENFVRLIYTAIFNGVSYLNDYISPGYSIYTDAIIIRPTITKTADKNIVTPGKDTVEYTITITNDASNVNTNAMTDMVLTDALPNGLSYKPGTLTIDDTNSGDSPETGINIPNILAHDTSTIIKFTANVNTEPEAGVEYINTSTLNYKFQSPVGEQSNTANSNSNTIYSSAIVIEPTLNLTSNVNSIMLGDTIEYTATITNNTSTTIETAIFNDILPNGLSFKKGSLTIDGNSNPATSLESNINLGDILPQQSITLKYSAQVDSIPNTGSTYSNLFTINYSFNSPAGNLNYTVNSNTNTITINIPVRATVTLAANKTYVQSIGDEIEYTATITNPSSNISNNPIYNVTLKDILPNGLSYKPDSLTINNVPSSNPISNVSIGTINHGDSSIVKFTAVVDSEPNLGDIYTNSVNVDYKFQSAIGENNGNVTSNSVDVYSPSIIIKPTLNLQSDKSSVLITDTINYTATITNNTSTLIENVIFSASLPQGLSYVLNSLTVNDTPYPSSSINNIHLGAIHQGNSIILKYSATVDSPPSTGSTYSSFFTTNYTFNSPVGNLSTTMNSNTNTITLNFPIIATATLTSNKTYVESIGDEIQYTVIVTNPSSNINNNPMYEVILKDILPNGLSYKPDSLTINNISSSDPLSNISLGIINHGNSTIVNFTAVVDAEPTSGNSYTNLVNITYNYLDNNVENTNNITSNSVITYSPSIIIQPTLNLQSDKSTVSIGDTINYYATIINNTPTSIDDSTFSINLPPGLIYVANSLTINGTPYTGSSINNIPSGPISPGDSININYLATVNSYPNVGSVYTSFFTVNYTFNSPIGNLTRTITSNINNININIPIKANVVLSADKTYVESIGDEIQYTAIVTNPTSNINTNPLYDVILSDILPNGLSYKSNSLTINDVSSSDDLTNVSLGTISYGNSVTVKFIAIVYAEPPSVNYYKNSVNVNYKFQDSNGENTDSITSNSIVTYSPSIIIKPTLNLEADKSSVIIGDTINFTATIDNNTSTPINSTIFFTKLPEGLLYIPNSLTINDIPYTSSSIDGDIILGDIQPGNSTILKYSTSVESHPNTASNYSNFFTINYTFNTPIGTLNKTINSNTVKINTEIFTFNPIAFKNIVYKTNKNMSLYERILAVDLELDSLSYSIETQPSNGYADIEQNNFFKYTPKVNFLGKDTFSILVSNSNLGSTIINITVLVTEFSNLFENNLPCKK</sequence>
<dbReference type="PANTHER" id="PTHR34819">
    <property type="entry name" value="LARGE CYSTEINE-RICH PERIPLASMIC PROTEIN OMCB"/>
    <property type="match status" value="1"/>
</dbReference>
<feature type="domain" description="DUF11" evidence="1">
    <location>
        <begin position="1028"/>
        <end position="1119"/>
    </location>
</feature>
<dbReference type="InterPro" id="IPR001434">
    <property type="entry name" value="OmcB-like_DUF11"/>
</dbReference>
<feature type="domain" description="DUF11" evidence="1">
    <location>
        <begin position="894"/>
        <end position="1004"/>
    </location>
</feature>
<accession>A0A9P2LLQ1</accession>
<feature type="domain" description="DUF11" evidence="1">
    <location>
        <begin position="619"/>
        <end position="742"/>
    </location>
</feature>
<feature type="domain" description="DUF11" evidence="1">
    <location>
        <begin position="485"/>
        <end position="584"/>
    </location>
</feature>
<feature type="domain" description="DUF11" evidence="1">
    <location>
        <begin position="1166"/>
        <end position="1276"/>
    </location>
</feature>
<dbReference type="EMBL" id="ACSJ01000007">
    <property type="protein sequence ID" value="EES91824.1"/>
    <property type="molecule type" value="Genomic_DNA"/>
</dbReference>
<dbReference type="InterPro" id="IPR051172">
    <property type="entry name" value="Chlamydia_OmcB"/>
</dbReference>
<feature type="domain" description="DUF11" evidence="1">
    <location>
        <begin position="760"/>
        <end position="859"/>
    </location>
</feature>
<dbReference type="Pfam" id="PF01345">
    <property type="entry name" value="DUF11"/>
    <property type="match status" value="7"/>
</dbReference>
<comment type="caution">
    <text evidence="2">The sequence shown here is derived from an EMBL/GenBank/DDBJ whole genome shotgun (WGS) entry which is preliminary data.</text>
</comment>
<dbReference type="RefSeq" id="WP_003376974.1">
    <property type="nucleotide sequence ID" value="NZ_ACSJ01000007.1"/>
</dbReference>
<feature type="domain" description="DUF11" evidence="1">
    <location>
        <begin position="1433"/>
        <end position="1538"/>
    </location>
</feature>
<evidence type="ECO:0000259" key="1">
    <source>
        <dbReference type="Pfam" id="PF01345"/>
    </source>
</evidence>
<evidence type="ECO:0000313" key="3">
    <source>
        <dbReference type="Proteomes" id="UP000006160"/>
    </source>
</evidence>